<feature type="transmembrane region" description="Helical" evidence="2">
    <location>
        <begin position="37"/>
        <end position="55"/>
    </location>
</feature>
<protein>
    <submittedName>
        <fullName evidence="3">Stage III sporulation protein AF</fullName>
    </submittedName>
</protein>
<dbReference type="AlphaFoldDB" id="A0A841RM12"/>
<evidence type="ECO:0000256" key="1">
    <source>
        <dbReference type="SAM" id="Coils"/>
    </source>
</evidence>
<organism evidence="3 4">
    <name type="scientific">Gracilibacillus halotolerans</name>
    <dbReference type="NCBI Taxonomy" id="74386"/>
    <lineage>
        <taxon>Bacteria</taxon>
        <taxon>Bacillati</taxon>
        <taxon>Bacillota</taxon>
        <taxon>Bacilli</taxon>
        <taxon>Bacillales</taxon>
        <taxon>Bacillaceae</taxon>
        <taxon>Gracilibacillus</taxon>
    </lineage>
</organism>
<dbReference type="Pfam" id="PF09581">
    <property type="entry name" value="Spore_III_AF"/>
    <property type="match status" value="1"/>
</dbReference>
<evidence type="ECO:0000313" key="4">
    <source>
        <dbReference type="Proteomes" id="UP000572212"/>
    </source>
</evidence>
<evidence type="ECO:0000256" key="2">
    <source>
        <dbReference type="SAM" id="Phobius"/>
    </source>
</evidence>
<keyword evidence="2" id="KW-0472">Membrane</keyword>
<dbReference type="InterPro" id="IPR014245">
    <property type="entry name" value="Spore_III_AF"/>
</dbReference>
<sequence>MIEYFMNWMLQIIVFIILAMLVDLVIPGNKLKQYVKLVIGLLLILIIIQPVLQLFNMDLHLVERMLNTDTSTFIEKNIENEVNEQKEEIESIHRAYVLEEMVVQLKNVVEKELIENYQHEIEHIEITIDEETTDDIQFSSIYVRLKDISDQTGSEYVENVEISIGESEEVTPYPAVNIKEIKQFLAEKWGVEEDIISIGWKEG</sequence>
<gene>
    <name evidence="3" type="ORF">GGQ92_000525</name>
</gene>
<comment type="caution">
    <text evidence="3">The sequence shown here is derived from an EMBL/GenBank/DDBJ whole genome shotgun (WGS) entry which is preliminary data.</text>
</comment>
<feature type="transmembrane region" description="Helical" evidence="2">
    <location>
        <begin position="6"/>
        <end position="25"/>
    </location>
</feature>
<keyword evidence="2" id="KW-0812">Transmembrane</keyword>
<dbReference type="RefSeq" id="WP_184244275.1">
    <property type="nucleotide sequence ID" value="NZ_BAAACU010000022.1"/>
</dbReference>
<name>A0A841RM12_9BACI</name>
<dbReference type="EMBL" id="JACHON010000001">
    <property type="protein sequence ID" value="MBB6511758.1"/>
    <property type="molecule type" value="Genomic_DNA"/>
</dbReference>
<evidence type="ECO:0000313" key="3">
    <source>
        <dbReference type="EMBL" id="MBB6511758.1"/>
    </source>
</evidence>
<keyword evidence="1" id="KW-0175">Coiled coil</keyword>
<keyword evidence="4" id="KW-1185">Reference proteome</keyword>
<dbReference type="Proteomes" id="UP000572212">
    <property type="component" value="Unassembled WGS sequence"/>
</dbReference>
<dbReference type="NCBIfam" id="TIGR02896">
    <property type="entry name" value="spore_III_AF"/>
    <property type="match status" value="1"/>
</dbReference>
<reference evidence="3 4" key="1">
    <citation type="submission" date="2020-08" db="EMBL/GenBank/DDBJ databases">
        <title>Genomic Encyclopedia of Type Strains, Phase IV (KMG-IV): sequencing the most valuable type-strain genomes for metagenomic binning, comparative biology and taxonomic classification.</title>
        <authorList>
            <person name="Goeker M."/>
        </authorList>
    </citation>
    <scope>NUCLEOTIDE SEQUENCE [LARGE SCALE GENOMIC DNA]</scope>
    <source>
        <strain evidence="3 4">DSM 11805</strain>
    </source>
</reference>
<proteinExistence type="predicted"/>
<feature type="coiled-coil region" evidence="1">
    <location>
        <begin position="75"/>
        <end position="134"/>
    </location>
</feature>
<accession>A0A841RM12</accession>
<keyword evidence="2" id="KW-1133">Transmembrane helix</keyword>